<evidence type="ECO:0000313" key="1">
    <source>
        <dbReference type="EMBL" id="TKR25379.1"/>
    </source>
</evidence>
<organism evidence="1 2">
    <name type="scientific">Natronomonas salsuginis</name>
    <dbReference type="NCBI Taxonomy" id="2217661"/>
    <lineage>
        <taxon>Archaea</taxon>
        <taxon>Methanobacteriati</taxon>
        <taxon>Methanobacteriota</taxon>
        <taxon>Stenosarchaea group</taxon>
        <taxon>Halobacteria</taxon>
        <taxon>Halobacteriales</taxon>
        <taxon>Natronomonadaceae</taxon>
        <taxon>Natronomonas</taxon>
    </lineage>
</organism>
<comment type="caution">
    <text evidence="1">The sequence shown here is derived from an EMBL/GenBank/DDBJ whole genome shotgun (WGS) entry which is preliminary data.</text>
</comment>
<sequence>MSVAGLCEICGSESVEDACDRCGRLVCLDHFDPSTGLCTKCLAEFGKSKEEDRERPDGVDEYQF</sequence>
<dbReference type="EMBL" id="QKNX01000004">
    <property type="protein sequence ID" value="TKR25379.1"/>
    <property type="molecule type" value="Genomic_DNA"/>
</dbReference>
<dbReference type="OrthoDB" id="70008at2157"/>
<dbReference type="RefSeq" id="WP_137277018.1">
    <property type="nucleotide sequence ID" value="NZ_QKNX01000004.1"/>
</dbReference>
<reference evidence="1 2" key="1">
    <citation type="submission" date="2019-04" db="EMBL/GenBank/DDBJ databases">
        <title>Natronomonas sp. F20-122 a newhaloarchaeon isolated from a saline saltern of Isla Bacuta, Huelva, Spain.</title>
        <authorList>
            <person name="Duran-Viseras A."/>
            <person name="Sanchez-Porro C."/>
            <person name="Ventosa A."/>
        </authorList>
    </citation>
    <scope>NUCLEOTIDE SEQUENCE [LARGE SCALE GENOMIC DNA]</scope>
    <source>
        <strain evidence="1 2">F20-122</strain>
    </source>
</reference>
<proteinExistence type="predicted"/>
<keyword evidence="2" id="KW-1185">Reference proteome</keyword>
<gene>
    <name evidence="1" type="ORF">DM868_11505</name>
</gene>
<name>A0A4U5JH56_9EURY</name>
<dbReference type="Proteomes" id="UP000308037">
    <property type="component" value="Unassembled WGS sequence"/>
</dbReference>
<evidence type="ECO:0000313" key="2">
    <source>
        <dbReference type="Proteomes" id="UP000308037"/>
    </source>
</evidence>
<dbReference type="AlphaFoldDB" id="A0A4U5JH56"/>
<evidence type="ECO:0008006" key="3">
    <source>
        <dbReference type="Google" id="ProtNLM"/>
    </source>
</evidence>
<accession>A0A4U5JH56</accession>
<protein>
    <recommendedName>
        <fullName evidence="3">Orotate phosphoribosyltransferase</fullName>
    </recommendedName>
</protein>